<evidence type="ECO:0000256" key="1">
    <source>
        <dbReference type="ARBA" id="ARBA00023015"/>
    </source>
</evidence>
<dbReference type="PROSITE" id="PS50949">
    <property type="entry name" value="HTH_GNTR"/>
    <property type="match status" value="1"/>
</dbReference>
<dbReference type="InterPro" id="IPR036388">
    <property type="entry name" value="WH-like_DNA-bd_sf"/>
</dbReference>
<dbReference type="PANTHER" id="PTHR43537:SF5">
    <property type="entry name" value="UXU OPERON TRANSCRIPTIONAL REGULATOR"/>
    <property type="match status" value="1"/>
</dbReference>
<dbReference type="SMART" id="SM00895">
    <property type="entry name" value="FCD"/>
    <property type="match status" value="1"/>
</dbReference>
<evidence type="ECO:0000259" key="4">
    <source>
        <dbReference type="PROSITE" id="PS50949"/>
    </source>
</evidence>
<dbReference type="InterPro" id="IPR008920">
    <property type="entry name" value="TF_FadR/GntR_C"/>
</dbReference>
<proteinExistence type="predicted"/>
<dbReference type="EMBL" id="PXYW01000114">
    <property type="protein sequence ID" value="PSR27031.1"/>
    <property type="molecule type" value="Genomic_DNA"/>
</dbReference>
<dbReference type="SUPFAM" id="SSF46785">
    <property type="entry name" value="Winged helix' DNA-binding domain"/>
    <property type="match status" value="1"/>
</dbReference>
<dbReference type="AlphaFoldDB" id="A0A2T2WXS3"/>
<gene>
    <name evidence="5" type="ORF">C7B46_19635</name>
</gene>
<keyword evidence="2" id="KW-0238">DNA-binding</keyword>
<keyword evidence="3" id="KW-0804">Transcription</keyword>
<evidence type="ECO:0000313" key="6">
    <source>
        <dbReference type="Proteomes" id="UP000242972"/>
    </source>
</evidence>
<dbReference type="PANTHER" id="PTHR43537">
    <property type="entry name" value="TRANSCRIPTIONAL REGULATOR, GNTR FAMILY"/>
    <property type="match status" value="1"/>
</dbReference>
<dbReference type="SUPFAM" id="SSF48008">
    <property type="entry name" value="GntR ligand-binding domain-like"/>
    <property type="match status" value="1"/>
</dbReference>
<dbReference type="GO" id="GO:0003677">
    <property type="term" value="F:DNA binding"/>
    <property type="evidence" value="ECO:0007669"/>
    <property type="project" value="UniProtKB-KW"/>
</dbReference>
<dbReference type="InterPro" id="IPR036390">
    <property type="entry name" value="WH_DNA-bd_sf"/>
</dbReference>
<name>A0A2T2WXS3_9FIRM</name>
<organism evidence="5 6">
    <name type="scientific">Sulfobacillus benefaciens</name>
    <dbReference type="NCBI Taxonomy" id="453960"/>
    <lineage>
        <taxon>Bacteria</taxon>
        <taxon>Bacillati</taxon>
        <taxon>Bacillota</taxon>
        <taxon>Clostridia</taxon>
        <taxon>Eubacteriales</taxon>
        <taxon>Clostridiales Family XVII. Incertae Sedis</taxon>
        <taxon>Sulfobacillus</taxon>
    </lineage>
</organism>
<dbReference type="Pfam" id="PF07729">
    <property type="entry name" value="FCD"/>
    <property type="match status" value="1"/>
</dbReference>
<dbReference type="InterPro" id="IPR011711">
    <property type="entry name" value="GntR_C"/>
</dbReference>
<protein>
    <recommendedName>
        <fullName evidence="4">HTH gntR-type domain-containing protein</fullName>
    </recommendedName>
</protein>
<evidence type="ECO:0000313" key="5">
    <source>
        <dbReference type="EMBL" id="PSR27031.1"/>
    </source>
</evidence>
<sequence length="239" mass="26872">MRRTNPLVTIPEDVEKLVGQLEQFIQTGHIVEDDRLLPERILTEQLGTSRRKLRHAMAILEHKGLISTVPRSGTYVTVNNSGVVGGRGNQEETSNFQLMEARLGLEPVAARLASQVAGRSELLGLFHAMNLVKQRVDLHVSADDADTNFHLMIVKASHNPYIIGMMMMVEHLIREHYAPFRQQMLRDIRLSHAFLTQHEAIYLAIRHHDGDAAAKAAYDHILFSIRSFQGLKTAKKGAT</sequence>
<evidence type="ECO:0000256" key="2">
    <source>
        <dbReference type="ARBA" id="ARBA00023125"/>
    </source>
</evidence>
<dbReference type="Pfam" id="PF00392">
    <property type="entry name" value="GntR"/>
    <property type="match status" value="1"/>
</dbReference>
<dbReference type="SMART" id="SM00345">
    <property type="entry name" value="HTH_GNTR"/>
    <property type="match status" value="1"/>
</dbReference>
<reference evidence="5 6" key="1">
    <citation type="journal article" date="2014" name="BMC Genomics">
        <title>Comparison of environmental and isolate Sulfobacillus genomes reveals diverse carbon, sulfur, nitrogen, and hydrogen metabolisms.</title>
        <authorList>
            <person name="Justice N.B."/>
            <person name="Norman A."/>
            <person name="Brown C.T."/>
            <person name="Singh A."/>
            <person name="Thomas B.C."/>
            <person name="Banfield J.F."/>
        </authorList>
    </citation>
    <scope>NUCLEOTIDE SEQUENCE [LARGE SCALE GENOMIC DNA]</scope>
    <source>
        <strain evidence="5">AMDSBA4</strain>
    </source>
</reference>
<evidence type="ECO:0000256" key="3">
    <source>
        <dbReference type="ARBA" id="ARBA00023163"/>
    </source>
</evidence>
<keyword evidence="1" id="KW-0805">Transcription regulation</keyword>
<dbReference type="Gene3D" id="1.20.120.530">
    <property type="entry name" value="GntR ligand-binding domain-like"/>
    <property type="match status" value="1"/>
</dbReference>
<feature type="domain" description="HTH gntR-type" evidence="4">
    <location>
        <begin position="11"/>
        <end position="79"/>
    </location>
</feature>
<accession>A0A2T2WXS3</accession>
<dbReference type="CDD" id="cd07377">
    <property type="entry name" value="WHTH_GntR"/>
    <property type="match status" value="1"/>
</dbReference>
<comment type="caution">
    <text evidence="5">The sequence shown here is derived from an EMBL/GenBank/DDBJ whole genome shotgun (WGS) entry which is preliminary data.</text>
</comment>
<dbReference type="Gene3D" id="1.10.10.10">
    <property type="entry name" value="Winged helix-like DNA-binding domain superfamily/Winged helix DNA-binding domain"/>
    <property type="match status" value="1"/>
</dbReference>
<dbReference type="GO" id="GO:0003700">
    <property type="term" value="F:DNA-binding transcription factor activity"/>
    <property type="evidence" value="ECO:0007669"/>
    <property type="project" value="InterPro"/>
</dbReference>
<dbReference type="Proteomes" id="UP000242972">
    <property type="component" value="Unassembled WGS sequence"/>
</dbReference>
<dbReference type="InterPro" id="IPR000524">
    <property type="entry name" value="Tscrpt_reg_HTH_GntR"/>
</dbReference>